<organism evidence="1 2">
    <name type="scientific">Phytophthora megakarya</name>
    <dbReference type="NCBI Taxonomy" id="4795"/>
    <lineage>
        <taxon>Eukaryota</taxon>
        <taxon>Sar</taxon>
        <taxon>Stramenopiles</taxon>
        <taxon>Oomycota</taxon>
        <taxon>Peronosporomycetes</taxon>
        <taxon>Peronosporales</taxon>
        <taxon>Peronosporaceae</taxon>
        <taxon>Phytophthora</taxon>
    </lineage>
</organism>
<dbReference type="EMBL" id="NBNE01003946">
    <property type="protein sequence ID" value="OWZ06475.1"/>
    <property type="molecule type" value="Genomic_DNA"/>
</dbReference>
<keyword evidence="2" id="KW-1185">Reference proteome</keyword>
<accession>A0A225VM99</accession>
<comment type="caution">
    <text evidence="1">The sequence shown here is derived from an EMBL/GenBank/DDBJ whole genome shotgun (WGS) entry which is preliminary data.</text>
</comment>
<evidence type="ECO:0000313" key="1">
    <source>
        <dbReference type="EMBL" id="OWZ06475.1"/>
    </source>
</evidence>
<name>A0A225VM99_9STRA</name>
<evidence type="ECO:0000313" key="2">
    <source>
        <dbReference type="Proteomes" id="UP000198211"/>
    </source>
</evidence>
<gene>
    <name evidence="1" type="ORF">PHMEG_00021263</name>
</gene>
<reference evidence="2" key="1">
    <citation type="submission" date="2017-03" db="EMBL/GenBank/DDBJ databases">
        <title>Phytopthora megakarya and P. palmivora, two closely related causual agents of cacao black pod achieved similar genome size and gene model numbers by different mechanisms.</title>
        <authorList>
            <person name="Ali S."/>
            <person name="Shao J."/>
            <person name="Larry D.J."/>
            <person name="Kronmiller B."/>
            <person name="Shen D."/>
            <person name="Strem M.D."/>
            <person name="Melnick R.L."/>
            <person name="Guiltinan M.J."/>
            <person name="Tyler B.M."/>
            <person name="Meinhardt L.W."/>
            <person name="Bailey B.A."/>
        </authorList>
    </citation>
    <scope>NUCLEOTIDE SEQUENCE [LARGE SCALE GENOMIC DNA]</scope>
    <source>
        <strain evidence="2">zdho120</strain>
    </source>
</reference>
<dbReference type="Proteomes" id="UP000198211">
    <property type="component" value="Unassembled WGS sequence"/>
</dbReference>
<protein>
    <submittedName>
        <fullName evidence="1">Uncharacterized protein</fullName>
    </submittedName>
</protein>
<dbReference type="AlphaFoldDB" id="A0A225VM99"/>
<proteinExistence type="predicted"/>
<sequence length="36" mass="4096">MGNFAASKLKTELKLSISVCLFNAYWSWWTGLCTPK</sequence>